<proteinExistence type="predicted"/>
<dbReference type="Pfam" id="PF01476">
    <property type="entry name" value="LysM"/>
    <property type="match status" value="1"/>
</dbReference>
<dbReference type="InterPro" id="IPR018392">
    <property type="entry name" value="LysM"/>
</dbReference>
<organism evidence="2 3">
    <name type="scientific">Kineosporia succinea</name>
    <dbReference type="NCBI Taxonomy" id="84632"/>
    <lineage>
        <taxon>Bacteria</taxon>
        <taxon>Bacillati</taxon>
        <taxon>Actinomycetota</taxon>
        <taxon>Actinomycetes</taxon>
        <taxon>Kineosporiales</taxon>
        <taxon>Kineosporiaceae</taxon>
        <taxon>Kineosporia</taxon>
    </lineage>
</organism>
<reference evidence="2 3" key="1">
    <citation type="submission" date="2023-07" db="EMBL/GenBank/DDBJ databases">
        <title>Sequencing the genomes of 1000 actinobacteria strains.</title>
        <authorList>
            <person name="Klenk H.-P."/>
        </authorList>
    </citation>
    <scope>NUCLEOTIDE SEQUENCE [LARGE SCALE GENOMIC DNA]</scope>
    <source>
        <strain evidence="2 3">DSM 44388</strain>
    </source>
</reference>
<gene>
    <name evidence="2" type="ORF">J2S57_005196</name>
</gene>
<dbReference type="RefSeq" id="WP_307247640.1">
    <property type="nucleotide sequence ID" value="NZ_JAUSQZ010000001.1"/>
</dbReference>
<feature type="domain" description="LysM" evidence="1">
    <location>
        <begin position="181"/>
        <end position="229"/>
    </location>
</feature>
<dbReference type="CDD" id="cd00118">
    <property type="entry name" value="LysM"/>
    <property type="match status" value="1"/>
</dbReference>
<dbReference type="Proteomes" id="UP001235712">
    <property type="component" value="Unassembled WGS sequence"/>
</dbReference>
<dbReference type="PROSITE" id="PS51782">
    <property type="entry name" value="LYSM"/>
    <property type="match status" value="1"/>
</dbReference>
<dbReference type="InterPro" id="IPR036779">
    <property type="entry name" value="LysM_dom_sf"/>
</dbReference>
<comment type="caution">
    <text evidence="2">The sequence shown here is derived from an EMBL/GenBank/DDBJ whole genome shotgun (WGS) entry which is preliminary data.</text>
</comment>
<sequence length="232" mass="25539">MPLATPKTTSPLCTLVRVSDKRIAMRARFGPSLPKVQDGYGGWKIIDRPRKRSMTEWQGPQPMRASLQMLFDGFAASRLGQSQAQSIAYLERHFAPTNGALVPPAFRVLGAWPLDEAMHWVCDGLQVDDDTAMTIVRRSDRVPLRTLVTLSLLQYVPGDVIIKTSAAKRSKEKQGSGSKTKIYVVKQGDTLGKIAAKQLGSAKRAADIKKLNPSIRDPKHLKVGLRLKLPAS</sequence>
<accession>A0ABT9P9S6</accession>
<protein>
    <recommendedName>
        <fullName evidence="1">LysM domain-containing protein</fullName>
    </recommendedName>
</protein>
<evidence type="ECO:0000259" key="1">
    <source>
        <dbReference type="PROSITE" id="PS51782"/>
    </source>
</evidence>
<evidence type="ECO:0000313" key="3">
    <source>
        <dbReference type="Proteomes" id="UP001235712"/>
    </source>
</evidence>
<keyword evidence="3" id="KW-1185">Reference proteome</keyword>
<dbReference type="SMART" id="SM00257">
    <property type="entry name" value="LysM"/>
    <property type="match status" value="1"/>
</dbReference>
<dbReference type="SUPFAM" id="SSF54106">
    <property type="entry name" value="LysM domain"/>
    <property type="match status" value="1"/>
</dbReference>
<dbReference type="Gene3D" id="3.10.350.10">
    <property type="entry name" value="LysM domain"/>
    <property type="match status" value="1"/>
</dbReference>
<name>A0ABT9P9S6_9ACTN</name>
<dbReference type="EMBL" id="JAUSQZ010000001">
    <property type="protein sequence ID" value="MDP9829447.1"/>
    <property type="molecule type" value="Genomic_DNA"/>
</dbReference>
<evidence type="ECO:0000313" key="2">
    <source>
        <dbReference type="EMBL" id="MDP9829447.1"/>
    </source>
</evidence>